<evidence type="ECO:0000313" key="3">
    <source>
        <dbReference type="Proteomes" id="UP000756346"/>
    </source>
</evidence>
<feature type="region of interest" description="Disordered" evidence="1">
    <location>
        <begin position="95"/>
        <end position="121"/>
    </location>
</feature>
<protein>
    <submittedName>
        <fullName evidence="2">Uncharacterized protein</fullName>
    </submittedName>
</protein>
<evidence type="ECO:0000313" key="2">
    <source>
        <dbReference type="EMBL" id="KAH7025916.1"/>
    </source>
</evidence>
<comment type="caution">
    <text evidence="2">The sequence shown here is derived from an EMBL/GenBank/DDBJ whole genome shotgun (WGS) entry which is preliminary data.</text>
</comment>
<dbReference type="AlphaFoldDB" id="A0A9P9BMJ3"/>
<dbReference type="EMBL" id="JAGTJQ010000008">
    <property type="protein sequence ID" value="KAH7025916.1"/>
    <property type="molecule type" value="Genomic_DNA"/>
</dbReference>
<dbReference type="Proteomes" id="UP000756346">
    <property type="component" value="Unassembled WGS sequence"/>
</dbReference>
<sequence>MMALVRRRLASLASRPLLHRYQRVDPPPGWHFPPVEELRSTACSNLPACTVRPEQRGPASLPGHYTLTGRRPPAFPGAPEQALPNPMTTTAIIPASRPPERSGQLGSVQSQARRVGQVPLSRSASRALLSQLRHQRDTRHRQPEPSIATRQWMQSPRAFLLAEAPAHWRAYLTVRPAAICRDA</sequence>
<organism evidence="2 3">
    <name type="scientific">Microdochium trichocladiopsis</name>
    <dbReference type="NCBI Taxonomy" id="1682393"/>
    <lineage>
        <taxon>Eukaryota</taxon>
        <taxon>Fungi</taxon>
        <taxon>Dikarya</taxon>
        <taxon>Ascomycota</taxon>
        <taxon>Pezizomycotina</taxon>
        <taxon>Sordariomycetes</taxon>
        <taxon>Xylariomycetidae</taxon>
        <taxon>Xylariales</taxon>
        <taxon>Microdochiaceae</taxon>
        <taxon>Microdochium</taxon>
    </lineage>
</organism>
<name>A0A9P9BMJ3_9PEZI</name>
<dbReference type="GeneID" id="70178056"/>
<dbReference type="RefSeq" id="XP_046009133.1">
    <property type="nucleotide sequence ID" value="XM_046148510.1"/>
</dbReference>
<gene>
    <name evidence="2" type="ORF">B0I36DRAFT_151044</name>
</gene>
<proteinExistence type="predicted"/>
<evidence type="ECO:0000256" key="1">
    <source>
        <dbReference type="SAM" id="MobiDB-lite"/>
    </source>
</evidence>
<reference evidence="2" key="1">
    <citation type="journal article" date="2021" name="Nat. Commun.">
        <title>Genetic determinants of endophytism in the Arabidopsis root mycobiome.</title>
        <authorList>
            <person name="Mesny F."/>
            <person name="Miyauchi S."/>
            <person name="Thiergart T."/>
            <person name="Pickel B."/>
            <person name="Atanasova L."/>
            <person name="Karlsson M."/>
            <person name="Huettel B."/>
            <person name="Barry K.W."/>
            <person name="Haridas S."/>
            <person name="Chen C."/>
            <person name="Bauer D."/>
            <person name="Andreopoulos W."/>
            <person name="Pangilinan J."/>
            <person name="LaButti K."/>
            <person name="Riley R."/>
            <person name="Lipzen A."/>
            <person name="Clum A."/>
            <person name="Drula E."/>
            <person name="Henrissat B."/>
            <person name="Kohler A."/>
            <person name="Grigoriev I.V."/>
            <person name="Martin F.M."/>
            <person name="Hacquard S."/>
        </authorList>
    </citation>
    <scope>NUCLEOTIDE SEQUENCE</scope>
    <source>
        <strain evidence="2">MPI-CAGE-CH-0230</strain>
    </source>
</reference>
<accession>A0A9P9BMJ3</accession>
<keyword evidence="3" id="KW-1185">Reference proteome</keyword>